<dbReference type="EMBL" id="UINC01066639">
    <property type="protein sequence ID" value="SVB97559.1"/>
    <property type="molecule type" value="Genomic_DNA"/>
</dbReference>
<organism evidence="1">
    <name type="scientific">marine metagenome</name>
    <dbReference type="NCBI Taxonomy" id="408172"/>
    <lineage>
        <taxon>unclassified sequences</taxon>
        <taxon>metagenomes</taxon>
        <taxon>ecological metagenomes</taxon>
    </lineage>
</organism>
<dbReference type="AlphaFoldDB" id="A0A382IE58"/>
<gene>
    <name evidence="1" type="ORF">METZ01_LOCUS250413</name>
</gene>
<protein>
    <submittedName>
        <fullName evidence="1">Uncharacterized protein</fullName>
    </submittedName>
</protein>
<evidence type="ECO:0000313" key="1">
    <source>
        <dbReference type="EMBL" id="SVB97559.1"/>
    </source>
</evidence>
<proteinExistence type="predicted"/>
<sequence length="52" mass="5495">MSSSFLSDISSLRTLILSVRPEILDSIFSNSGFILAVAVEATSFAVLTSVVC</sequence>
<name>A0A382IE58_9ZZZZ</name>
<accession>A0A382IE58</accession>
<reference evidence="1" key="1">
    <citation type="submission" date="2018-05" db="EMBL/GenBank/DDBJ databases">
        <authorList>
            <person name="Lanie J.A."/>
            <person name="Ng W.-L."/>
            <person name="Kazmierczak K.M."/>
            <person name="Andrzejewski T.M."/>
            <person name="Davidsen T.M."/>
            <person name="Wayne K.J."/>
            <person name="Tettelin H."/>
            <person name="Glass J.I."/>
            <person name="Rusch D."/>
            <person name="Podicherti R."/>
            <person name="Tsui H.-C.T."/>
            <person name="Winkler M.E."/>
        </authorList>
    </citation>
    <scope>NUCLEOTIDE SEQUENCE</scope>
</reference>